<proteinExistence type="predicted"/>
<feature type="non-terminal residue" evidence="1">
    <location>
        <position position="1"/>
    </location>
</feature>
<comment type="caution">
    <text evidence="1">The sequence shown here is derived from an EMBL/GenBank/DDBJ whole genome shotgun (WGS) entry which is preliminary data.</text>
</comment>
<name>A0AAN8ZEI4_9MAGN</name>
<gene>
    <name evidence="1" type="ORF">RJ641_035316</name>
</gene>
<reference evidence="1 2" key="1">
    <citation type="submission" date="2023-12" db="EMBL/GenBank/DDBJ databases">
        <title>A high-quality genome assembly for Dillenia turbinata (Dilleniales).</title>
        <authorList>
            <person name="Chanderbali A."/>
        </authorList>
    </citation>
    <scope>NUCLEOTIDE SEQUENCE [LARGE SCALE GENOMIC DNA]</scope>
    <source>
        <strain evidence="1">LSX21</strain>
        <tissue evidence="1">Leaf</tissue>
    </source>
</reference>
<keyword evidence="2" id="KW-1185">Reference proteome</keyword>
<accession>A0AAN8ZEI4</accession>
<protein>
    <submittedName>
        <fullName evidence="1">Uncharacterized protein</fullName>
    </submittedName>
</protein>
<evidence type="ECO:0000313" key="1">
    <source>
        <dbReference type="EMBL" id="KAK6935161.1"/>
    </source>
</evidence>
<dbReference type="EMBL" id="JBAMMX010000008">
    <property type="protein sequence ID" value="KAK6935161.1"/>
    <property type="molecule type" value="Genomic_DNA"/>
</dbReference>
<evidence type="ECO:0000313" key="2">
    <source>
        <dbReference type="Proteomes" id="UP001370490"/>
    </source>
</evidence>
<sequence>IEYFATSALSQRKLQMRMWVLIMLKRDSSDDVLKDAKSFLLGNVYKSVCENDKYALIRKRIGELIDEDVLYACVPFVAGKQQCFAVKAGIDGLLDIAWQSFCDTSEDFNLPNLKIPFNRLGFYFSMPQKDMNGQLPNKFIQLNVRNKSAAAECYIWTGIGLEGQQYFPSEAANMEIVTGPNRDTIFATHMENLSEPAIIYPDVKILGVDVKNNCLDFNFNLSDGPRHVPHYVLLLAGVAGDYLTLQLKQPGKLLKGSQRRYEFNIQFVLGSSYGDKYDGGKLYAVRIHKRIYHVAQRPICLKHSTQDEDSVRQALQDLKENYLKGRI</sequence>
<dbReference type="Proteomes" id="UP001370490">
    <property type="component" value="Unassembled WGS sequence"/>
</dbReference>
<dbReference type="AlphaFoldDB" id="A0AAN8ZEI4"/>
<organism evidence="1 2">
    <name type="scientific">Dillenia turbinata</name>
    <dbReference type="NCBI Taxonomy" id="194707"/>
    <lineage>
        <taxon>Eukaryota</taxon>
        <taxon>Viridiplantae</taxon>
        <taxon>Streptophyta</taxon>
        <taxon>Embryophyta</taxon>
        <taxon>Tracheophyta</taxon>
        <taxon>Spermatophyta</taxon>
        <taxon>Magnoliopsida</taxon>
        <taxon>eudicotyledons</taxon>
        <taxon>Gunneridae</taxon>
        <taxon>Pentapetalae</taxon>
        <taxon>Dilleniales</taxon>
        <taxon>Dilleniaceae</taxon>
        <taxon>Dillenia</taxon>
    </lineage>
</organism>